<dbReference type="Proteomes" id="UP001444071">
    <property type="component" value="Unassembled WGS sequence"/>
</dbReference>
<proteinExistence type="predicted"/>
<accession>A0ABV0WVP6</accession>
<organism evidence="1 2">
    <name type="scientific">Xenotaenia resolanae</name>
    <dbReference type="NCBI Taxonomy" id="208358"/>
    <lineage>
        <taxon>Eukaryota</taxon>
        <taxon>Metazoa</taxon>
        <taxon>Chordata</taxon>
        <taxon>Craniata</taxon>
        <taxon>Vertebrata</taxon>
        <taxon>Euteleostomi</taxon>
        <taxon>Actinopterygii</taxon>
        <taxon>Neopterygii</taxon>
        <taxon>Teleostei</taxon>
        <taxon>Neoteleostei</taxon>
        <taxon>Acanthomorphata</taxon>
        <taxon>Ovalentaria</taxon>
        <taxon>Atherinomorphae</taxon>
        <taxon>Cyprinodontiformes</taxon>
        <taxon>Goodeidae</taxon>
        <taxon>Xenotaenia</taxon>
    </lineage>
</organism>
<name>A0ABV0WVP6_9TELE</name>
<keyword evidence="2" id="KW-1185">Reference proteome</keyword>
<reference evidence="1 2" key="1">
    <citation type="submission" date="2021-06" db="EMBL/GenBank/DDBJ databases">
        <authorList>
            <person name="Palmer J.M."/>
        </authorList>
    </citation>
    <scope>NUCLEOTIDE SEQUENCE [LARGE SCALE GENOMIC DNA]</scope>
    <source>
        <strain evidence="1 2">XR_2019</strain>
        <tissue evidence="1">Muscle</tissue>
    </source>
</reference>
<gene>
    <name evidence="1" type="ORF">XENORESO_005365</name>
</gene>
<evidence type="ECO:0000313" key="1">
    <source>
        <dbReference type="EMBL" id="MEQ2273529.1"/>
    </source>
</evidence>
<protein>
    <submittedName>
        <fullName evidence="1">Uncharacterized protein</fullName>
    </submittedName>
</protein>
<dbReference type="EMBL" id="JAHRIM010072024">
    <property type="protein sequence ID" value="MEQ2273529.1"/>
    <property type="molecule type" value="Genomic_DNA"/>
</dbReference>
<evidence type="ECO:0000313" key="2">
    <source>
        <dbReference type="Proteomes" id="UP001444071"/>
    </source>
</evidence>
<sequence>MIKSAIGVPVGQSVISQPHHRLCDCIPPGSSMDPVKLWQQFECNCISEQDTTIITVCLETLSCRLPSGLKLLLSCHLLSPFKIIHSKVLSHTAASL</sequence>
<comment type="caution">
    <text evidence="1">The sequence shown here is derived from an EMBL/GenBank/DDBJ whole genome shotgun (WGS) entry which is preliminary data.</text>
</comment>